<dbReference type="EMBL" id="CANTUO010000001">
    <property type="protein sequence ID" value="CAI5756023.1"/>
    <property type="molecule type" value="Genomic_DNA"/>
</dbReference>
<dbReference type="GO" id="GO:0031145">
    <property type="term" value="P:anaphase-promoting complex-dependent catabolic process"/>
    <property type="evidence" value="ECO:0007669"/>
    <property type="project" value="InterPro"/>
</dbReference>
<proteinExistence type="predicted"/>
<evidence type="ECO:0000313" key="1">
    <source>
        <dbReference type="EMBL" id="CAI5756023.1"/>
    </source>
</evidence>
<accession>A0A9W4TSY1</accession>
<protein>
    <submittedName>
        <fullName evidence="1">Uncharacterized protein</fullName>
    </submittedName>
</protein>
<keyword evidence="2" id="KW-1185">Reference proteome</keyword>
<dbReference type="OrthoDB" id="4047136at2759"/>
<dbReference type="AlphaFoldDB" id="A0A9W4TSY1"/>
<dbReference type="Pfam" id="PF05841">
    <property type="entry name" value="Apc15p"/>
    <property type="match status" value="1"/>
</dbReference>
<dbReference type="InterPro" id="IPR008402">
    <property type="entry name" value="APC_su15/mnd2"/>
</dbReference>
<dbReference type="Proteomes" id="UP001152885">
    <property type="component" value="Unassembled WGS sequence"/>
</dbReference>
<comment type="caution">
    <text evidence="1">The sequence shown here is derived from an EMBL/GenBank/DDBJ whole genome shotgun (WGS) entry which is preliminary data.</text>
</comment>
<organism evidence="1 2">
    <name type="scientific">Candida verbasci</name>
    <dbReference type="NCBI Taxonomy" id="1227364"/>
    <lineage>
        <taxon>Eukaryota</taxon>
        <taxon>Fungi</taxon>
        <taxon>Dikarya</taxon>
        <taxon>Ascomycota</taxon>
        <taxon>Saccharomycotina</taxon>
        <taxon>Pichiomycetes</taxon>
        <taxon>Debaryomycetaceae</taxon>
        <taxon>Candida/Lodderomyces clade</taxon>
        <taxon>Candida</taxon>
    </lineage>
</organism>
<reference evidence="1" key="1">
    <citation type="submission" date="2022-12" db="EMBL/GenBank/DDBJ databases">
        <authorList>
            <person name="Brejova B."/>
        </authorList>
    </citation>
    <scope>NUCLEOTIDE SEQUENCE</scope>
</reference>
<evidence type="ECO:0000313" key="2">
    <source>
        <dbReference type="Proteomes" id="UP001152885"/>
    </source>
</evidence>
<dbReference type="GO" id="GO:0005680">
    <property type="term" value="C:anaphase-promoting complex"/>
    <property type="evidence" value="ECO:0007669"/>
    <property type="project" value="InterPro"/>
</dbReference>
<name>A0A9W4TSY1_9ASCO</name>
<gene>
    <name evidence="1" type="ORF">CANVERA_P0541</name>
</gene>
<sequence>MYSPDLSSKNLYNLWHNHNPKELDNVDKKHLKNLFAPPLSSYSSNYPGVDILHLDYNNNSTQNSQIFTTSPLVQSNFIQLEQIKNYGYSTIRPIGIGKTMEEIDYLNQQNIDDQTQLSQITHIAAENSTEGIINNVNGTTISIDNQLPQEDLDAQVLNADENSNSNSEDDESNSNTDHNYRIQEDDFMAADVEYQDDHSLNSETAANIMNSGSTAILNNTGRSTNPTTASVTGRSSINVAVEQNENEYLQEEMIIE</sequence>